<dbReference type="PANTHER" id="PTHR43244">
    <property type="match status" value="1"/>
</dbReference>
<dbReference type="Proteomes" id="UP000216063">
    <property type="component" value="Unassembled WGS sequence"/>
</dbReference>
<dbReference type="Gene3D" id="3.20.20.30">
    <property type="entry name" value="Luciferase-like domain"/>
    <property type="match status" value="1"/>
</dbReference>
<dbReference type="PANTHER" id="PTHR43244:SF2">
    <property type="entry name" value="CONSERVED HYPOTHETICAL ALANINE AND PROLINE-RICH PROTEIN"/>
    <property type="match status" value="1"/>
</dbReference>
<gene>
    <name evidence="2" type="ORF">CG716_09130</name>
</gene>
<dbReference type="InterPro" id="IPR036661">
    <property type="entry name" value="Luciferase-like_sf"/>
</dbReference>
<evidence type="ECO:0000313" key="2">
    <source>
        <dbReference type="EMBL" id="OYN80302.1"/>
    </source>
</evidence>
<reference evidence="2 3" key="1">
    <citation type="submission" date="2017-07" db="EMBL/GenBank/DDBJ databases">
        <title>The new phylogeny of genus Mycobacterium.</title>
        <authorList>
            <person name="Tortoli E."/>
            <person name="Trovato A."/>
            <person name="Cirillo D.M."/>
        </authorList>
    </citation>
    <scope>NUCLEOTIDE SEQUENCE [LARGE SCALE GENOMIC DNA]</scope>
    <source>
        <strain evidence="2 3">ATCC 33027</strain>
    </source>
</reference>
<comment type="caution">
    <text evidence="2">The sequence shown here is derived from an EMBL/GenBank/DDBJ whole genome shotgun (WGS) entry which is preliminary data.</text>
</comment>
<dbReference type="SUPFAM" id="SSF51679">
    <property type="entry name" value="Bacterial luciferase-like"/>
    <property type="match status" value="1"/>
</dbReference>
<dbReference type="RefSeq" id="WP_094478666.1">
    <property type="nucleotide sequence ID" value="NZ_NOZR01000006.1"/>
</dbReference>
<dbReference type="Pfam" id="PF00296">
    <property type="entry name" value="Bac_luciferase"/>
    <property type="match status" value="1"/>
</dbReference>
<dbReference type="InterPro" id="IPR011251">
    <property type="entry name" value="Luciferase-like_dom"/>
</dbReference>
<evidence type="ECO:0000313" key="3">
    <source>
        <dbReference type="Proteomes" id="UP000216063"/>
    </source>
</evidence>
<proteinExistence type="predicted"/>
<accession>A0A255DTI7</accession>
<dbReference type="OrthoDB" id="7816697at2"/>
<dbReference type="InterPro" id="IPR050564">
    <property type="entry name" value="F420-G6PD/mer"/>
</dbReference>
<sequence length="329" mass="35344">MIDIELSCGLPPGPDFADLAVLAEELGYARVWIFDSAPLWEDPFVHLALAARRTTRIGLATAVLIPSQRSVMTMASGIATIARISGNRFRACFGTGATARWTLGQSPMTLGALLDYVGSLRRVLAGETVVIDGKPVRMLHWPGTTAARPVRVPLWLSVTGPRGNERAHEVADGIIGPPHPTLPAATMMAGTVLDVDENPRSDRALHAVGPWGVIPWHIAYTIGGAAAVDVLPGGAAWRNSLEALAPEEERHLLTFEGHVTHLSQRDVPLLQHLDVESRTSEALTMSIGDPTLIIERLTRLAEAGYQEVMYTPSGPDVARELTAFARIGS</sequence>
<organism evidence="2 3">
    <name type="scientific">Mycolicibacterium sphagni</name>
    <dbReference type="NCBI Taxonomy" id="1786"/>
    <lineage>
        <taxon>Bacteria</taxon>
        <taxon>Bacillati</taxon>
        <taxon>Actinomycetota</taxon>
        <taxon>Actinomycetes</taxon>
        <taxon>Mycobacteriales</taxon>
        <taxon>Mycobacteriaceae</taxon>
        <taxon>Mycolicibacterium</taxon>
    </lineage>
</organism>
<name>A0A255DTI7_9MYCO</name>
<dbReference type="GO" id="GO:0016705">
    <property type="term" value="F:oxidoreductase activity, acting on paired donors, with incorporation or reduction of molecular oxygen"/>
    <property type="evidence" value="ECO:0007669"/>
    <property type="project" value="InterPro"/>
</dbReference>
<evidence type="ECO:0000259" key="1">
    <source>
        <dbReference type="Pfam" id="PF00296"/>
    </source>
</evidence>
<keyword evidence="3" id="KW-1185">Reference proteome</keyword>
<feature type="domain" description="Luciferase-like" evidence="1">
    <location>
        <begin position="15"/>
        <end position="306"/>
    </location>
</feature>
<protein>
    <submittedName>
        <fullName evidence="2">5,10-methylene tetrahydromethanopterin reductase</fullName>
    </submittedName>
</protein>
<dbReference type="AlphaFoldDB" id="A0A255DTI7"/>
<dbReference type="EMBL" id="NOZR01000006">
    <property type="protein sequence ID" value="OYN80302.1"/>
    <property type="molecule type" value="Genomic_DNA"/>
</dbReference>